<dbReference type="AlphaFoldDB" id="A0A2P6QLC7"/>
<evidence type="ECO:0000256" key="5">
    <source>
        <dbReference type="ARBA" id="ARBA00022677"/>
    </source>
</evidence>
<keyword evidence="7 9" id="KW-1133">Transmembrane helix</keyword>
<gene>
    <name evidence="10" type="ORF">RchiOBHm_Chr5g0075111</name>
</gene>
<keyword evidence="8 9" id="KW-0472">Membrane</keyword>
<dbReference type="Proteomes" id="UP000238479">
    <property type="component" value="Chromosome 5"/>
</dbReference>
<dbReference type="Pfam" id="PF01277">
    <property type="entry name" value="Oleosin"/>
    <property type="match status" value="1"/>
</dbReference>
<evidence type="ECO:0000256" key="3">
    <source>
        <dbReference type="ARBA" id="ARBA00004502"/>
    </source>
</evidence>
<dbReference type="PANTHER" id="PTHR33203">
    <property type="entry name" value="OLEOSIN"/>
    <property type="match status" value="1"/>
</dbReference>
<dbReference type="GO" id="GO:0009791">
    <property type="term" value="P:post-embryonic development"/>
    <property type="evidence" value="ECO:0007669"/>
    <property type="project" value="UniProtKB-ARBA"/>
</dbReference>
<evidence type="ECO:0000256" key="6">
    <source>
        <dbReference type="ARBA" id="ARBA00022692"/>
    </source>
</evidence>
<organism evidence="10 11">
    <name type="scientific">Rosa chinensis</name>
    <name type="common">China rose</name>
    <dbReference type="NCBI Taxonomy" id="74649"/>
    <lineage>
        <taxon>Eukaryota</taxon>
        <taxon>Viridiplantae</taxon>
        <taxon>Streptophyta</taxon>
        <taxon>Embryophyta</taxon>
        <taxon>Tracheophyta</taxon>
        <taxon>Spermatophyta</taxon>
        <taxon>Magnoliopsida</taxon>
        <taxon>eudicotyledons</taxon>
        <taxon>Gunneridae</taxon>
        <taxon>Pentapetalae</taxon>
        <taxon>rosids</taxon>
        <taxon>fabids</taxon>
        <taxon>Rosales</taxon>
        <taxon>Rosaceae</taxon>
        <taxon>Rosoideae</taxon>
        <taxon>Rosoideae incertae sedis</taxon>
        <taxon>Rosa</taxon>
    </lineage>
</organism>
<name>A0A2P6QLC7_ROSCH</name>
<dbReference type="GO" id="GO:0019915">
    <property type="term" value="P:lipid storage"/>
    <property type="evidence" value="ECO:0007669"/>
    <property type="project" value="TreeGrafter"/>
</dbReference>
<protein>
    <submittedName>
        <fullName evidence="10">Putative oleosin</fullName>
    </submittedName>
</protein>
<dbReference type="STRING" id="74649.A0A2P6QLC7"/>
<dbReference type="InterPro" id="IPR000136">
    <property type="entry name" value="Oleosin"/>
</dbReference>
<evidence type="ECO:0000313" key="11">
    <source>
        <dbReference type="Proteomes" id="UP000238479"/>
    </source>
</evidence>
<comment type="similarity">
    <text evidence="4">Belongs to the oleosin family.</text>
</comment>
<dbReference type="Gramene" id="PRQ34986">
    <property type="protein sequence ID" value="PRQ34986"/>
    <property type="gene ID" value="RchiOBHm_Chr5g0075111"/>
</dbReference>
<dbReference type="GO" id="GO:0012511">
    <property type="term" value="C:monolayer-surrounded lipid storage body"/>
    <property type="evidence" value="ECO:0007669"/>
    <property type="project" value="InterPro"/>
</dbReference>
<comment type="function">
    <text evidence="1">May have a structural role to stabilize the lipid body during desiccation of the seed by preventing coalescence of the oil. Probably interacts with both lipid and phospholipid moieties of lipid bodies. May also provide recognition signals for specific lipase anchorage in lipolysis during seedling growth.</text>
</comment>
<dbReference type="PANTHER" id="PTHR33203:SF37">
    <property type="entry name" value="GLYCINE-RICH PROTEIN _ OLEOSIN"/>
    <property type="match status" value="1"/>
</dbReference>
<keyword evidence="11" id="KW-1185">Reference proteome</keyword>
<proteinExistence type="inferred from homology"/>
<dbReference type="EMBL" id="PDCK01000043">
    <property type="protein sequence ID" value="PRQ34986.1"/>
    <property type="molecule type" value="Genomic_DNA"/>
</dbReference>
<dbReference type="GO" id="GO:0016020">
    <property type="term" value="C:membrane"/>
    <property type="evidence" value="ECO:0007669"/>
    <property type="project" value="UniProtKB-SubCell"/>
</dbReference>
<reference evidence="10 11" key="1">
    <citation type="journal article" date="2018" name="Nat. Genet.">
        <title>The Rosa genome provides new insights in the design of modern roses.</title>
        <authorList>
            <person name="Bendahmane M."/>
        </authorList>
    </citation>
    <scope>NUCLEOTIDE SEQUENCE [LARGE SCALE GENOMIC DNA]</scope>
    <source>
        <strain evidence="11">cv. Old Blush</strain>
    </source>
</reference>
<feature type="transmembrane region" description="Helical" evidence="9">
    <location>
        <begin position="70"/>
        <end position="103"/>
    </location>
</feature>
<comment type="subcellular location">
    <subcellularLocation>
        <location evidence="3">Lipid droplet</location>
    </subcellularLocation>
    <subcellularLocation>
        <location evidence="2">Membrane</location>
        <topology evidence="2">Multi-pass membrane protein</topology>
    </subcellularLocation>
</comment>
<evidence type="ECO:0000256" key="9">
    <source>
        <dbReference type="SAM" id="Phobius"/>
    </source>
</evidence>
<accession>A0A2P6QLC7</accession>
<keyword evidence="6 9" id="KW-0812">Transmembrane</keyword>
<dbReference type="GO" id="GO:0048608">
    <property type="term" value="P:reproductive structure development"/>
    <property type="evidence" value="ECO:0007669"/>
    <property type="project" value="UniProtKB-ARBA"/>
</dbReference>
<keyword evidence="5" id="KW-0551">Lipid droplet</keyword>
<dbReference type="OMA" id="AWICREV"/>
<evidence type="ECO:0000256" key="2">
    <source>
        <dbReference type="ARBA" id="ARBA00004141"/>
    </source>
</evidence>
<evidence type="ECO:0000256" key="7">
    <source>
        <dbReference type="ARBA" id="ARBA00022989"/>
    </source>
</evidence>
<evidence type="ECO:0000256" key="4">
    <source>
        <dbReference type="ARBA" id="ARBA00010858"/>
    </source>
</evidence>
<evidence type="ECO:0000256" key="1">
    <source>
        <dbReference type="ARBA" id="ARBA00002582"/>
    </source>
</evidence>
<feature type="transmembrane region" description="Helical" evidence="9">
    <location>
        <begin position="28"/>
        <end position="58"/>
    </location>
</feature>
<evidence type="ECO:0000256" key="8">
    <source>
        <dbReference type="ARBA" id="ARBA00023136"/>
    </source>
</evidence>
<comment type="caution">
    <text evidence="10">The sequence shown here is derived from an EMBL/GenBank/DDBJ whole genome shotgun (WGS) entry which is preliminary data.</text>
</comment>
<sequence>MEGRHQQQGLGQARGQGRHQQQASGTMVIVASVIGLAIGGSLLGLMGLTFLASLTLLLFSSPLLLIFSPLLFFASLVFVGSLVGFAAAATMALTGVSALGWIFQEVGGQRLLGFGGGDVAGRVKEQSQVWGRYLQQGGMGI</sequence>
<evidence type="ECO:0000313" key="10">
    <source>
        <dbReference type="EMBL" id="PRQ34986.1"/>
    </source>
</evidence>
<dbReference type="OrthoDB" id="1166376at2759"/>